<proteinExistence type="predicted"/>
<reference evidence="2 3" key="1">
    <citation type="submission" date="2020-08" db="EMBL/GenBank/DDBJ databases">
        <title>Sequencing the genomes of 1000 actinobacteria strains.</title>
        <authorList>
            <person name="Klenk H.-P."/>
        </authorList>
    </citation>
    <scope>NUCLEOTIDE SEQUENCE [LARGE SCALE GENOMIC DNA]</scope>
    <source>
        <strain evidence="2 3">DSM 45507</strain>
    </source>
</reference>
<name>A0A7W9LAF3_9ACTN</name>
<evidence type="ECO:0000313" key="2">
    <source>
        <dbReference type="EMBL" id="MBB5776579.1"/>
    </source>
</evidence>
<gene>
    <name evidence="2" type="ORF">HD596_003335</name>
</gene>
<dbReference type="RefSeq" id="WP_185070078.1">
    <property type="nucleotide sequence ID" value="NZ_JACHMB010000001.1"/>
</dbReference>
<accession>A0A7W9LAF3</accession>
<feature type="compositionally biased region" description="Polar residues" evidence="1">
    <location>
        <begin position="113"/>
        <end position="130"/>
    </location>
</feature>
<protein>
    <submittedName>
        <fullName evidence="2">Uncharacterized protein</fullName>
    </submittedName>
</protein>
<dbReference type="AlphaFoldDB" id="A0A7W9LAF3"/>
<comment type="caution">
    <text evidence="2">The sequence shown here is derived from an EMBL/GenBank/DDBJ whole genome shotgun (WGS) entry which is preliminary data.</text>
</comment>
<evidence type="ECO:0000313" key="3">
    <source>
        <dbReference type="Proteomes" id="UP000579153"/>
    </source>
</evidence>
<sequence length="130" mass="14338">MTRRRTPRNSVIRLTTGHAARTLNHPFTRREPVLALDFGAISVLVTTNGPVTVEDLEFARQLAREAHRFARSLERSFYGLPDGQGVGMSQRPYTYVTLSLRPESTPHVGVDVASSTGADKTSARSSSRQN</sequence>
<dbReference type="EMBL" id="JACHMB010000001">
    <property type="protein sequence ID" value="MBB5776579.1"/>
    <property type="molecule type" value="Genomic_DNA"/>
</dbReference>
<organism evidence="2 3">
    <name type="scientific">Nonomuraea jabiensis</name>
    <dbReference type="NCBI Taxonomy" id="882448"/>
    <lineage>
        <taxon>Bacteria</taxon>
        <taxon>Bacillati</taxon>
        <taxon>Actinomycetota</taxon>
        <taxon>Actinomycetes</taxon>
        <taxon>Streptosporangiales</taxon>
        <taxon>Streptosporangiaceae</taxon>
        <taxon>Nonomuraea</taxon>
    </lineage>
</organism>
<feature type="region of interest" description="Disordered" evidence="1">
    <location>
        <begin position="105"/>
        <end position="130"/>
    </location>
</feature>
<evidence type="ECO:0000256" key="1">
    <source>
        <dbReference type="SAM" id="MobiDB-lite"/>
    </source>
</evidence>
<keyword evidence="3" id="KW-1185">Reference proteome</keyword>
<dbReference type="Proteomes" id="UP000579153">
    <property type="component" value="Unassembled WGS sequence"/>
</dbReference>